<keyword evidence="2" id="KW-1185">Reference proteome</keyword>
<dbReference type="Proteomes" id="UP000001805">
    <property type="component" value="Chromosome 3, Linkage Group III"/>
</dbReference>
<dbReference type="PaxDb" id="5141-EFNCRP00000009728"/>
<dbReference type="InParanoid" id="Q7SAU2"/>
<dbReference type="AlphaFoldDB" id="Q7SAU2"/>
<gene>
    <name evidence="1" type="ORF">NCU05657</name>
</gene>
<dbReference type="HOGENOM" id="CLU_1058030_0_0_1"/>
<organism evidence="1 2">
    <name type="scientific">Neurospora crassa (strain ATCC 24698 / 74-OR23-1A / CBS 708.71 / DSM 1257 / FGSC 987)</name>
    <dbReference type="NCBI Taxonomy" id="367110"/>
    <lineage>
        <taxon>Eukaryota</taxon>
        <taxon>Fungi</taxon>
        <taxon>Dikarya</taxon>
        <taxon>Ascomycota</taxon>
        <taxon>Pezizomycotina</taxon>
        <taxon>Sordariomycetes</taxon>
        <taxon>Sordariomycetidae</taxon>
        <taxon>Sordariales</taxon>
        <taxon>Sordariaceae</taxon>
        <taxon>Neurospora</taxon>
    </lineage>
</organism>
<accession>Q7SAU2</accession>
<reference evidence="1 2" key="1">
    <citation type="journal article" date="2003" name="Nature">
        <title>The genome sequence of the filamentous fungus Neurospora crassa.</title>
        <authorList>
            <person name="Galagan J.E."/>
            <person name="Calvo S.E."/>
            <person name="Borkovich K.A."/>
            <person name="Selker E.U."/>
            <person name="Read N.D."/>
            <person name="Jaffe D."/>
            <person name="FitzHugh W."/>
            <person name="Ma L.J."/>
            <person name="Smirnov S."/>
            <person name="Purcell S."/>
            <person name="Rehman B."/>
            <person name="Elkins T."/>
            <person name="Engels R."/>
            <person name="Wang S."/>
            <person name="Nielsen C.B."/>
            <person name="Butler J."/>
            <person name="Endrizzi M."/>
            <person name="Qui D."/>
            <person name="Ianakiev P."/>
            <person name="Bell-Pedersen D."/>
            <person name="Nelson M.A."/>
            <person name="Werner-Washburne M."/>
            <person name="Selitrennikoff C.P."/>
            <person name="Kinsey J.A."/>
            <person name="Braun E.L."/>
            <person name="Zelter A."/>
            <person name="Schulte U."/>
            <person name="Kothe G.O."/>
            <person name="Jedd G."/>
            <person name="Mewes W."/>
            <person name="Staben C."/>
            <person name="Marcotte E."/>
            <person name="Greenberg D."/>
            <person name="Roy A."/>
            <person name="Foley K."/>
            <person name="Naylor J."/>
            <person name="Stange-Thomann N."/>
            <person name="Barrett R."/>
            <person name="Gnerre S."/>
            <person name="Kamal M."/>
            <person name="Kamvysselis M."/>
            <person name="Mauceli E."/>
            <person name="Bielke C."/>
            <person name="Rudd S."/>
            <person name="Frishman D."/>
            <person name="Krystofova S."/>
            <person name="Rasmussen C."/>
            <person name="Metzenberg R.L."/>
            <person name="Perkins D.D."/>
            <person name="Kroken S."/>
            <person name="Cogoni C."/>
            <person name="Macino G."/>
            <person name="Catcheside D."/>
            <person name="Li W."/>
            <person name="Pratt R.J."/>
            <person name="Osmani S.A."/>
            <person name="DeSouza C.P."/>
            <person name="Glass L."/>
            <person name="Orbach M.J."/>
            <person name="Berglund J.A."/>
            <person name="Voelker R."/>
            <person name="Yarden O."/>
            <person name="Plamann M."/>
            <person name="Seiler S."/>
            <person name="Dunlap J."/>
            <person name="Radford A."/>
            <person name="Aramayo R."/>
            <person name="Natvig D.O."/>
            <person name="Alex L.A."/>
            <person name="Mannhaupt G."/>
            <person name="Ebbole D.J."/>
            <person name="Freitag M."/>
            <person name="Paulsen I."/>
            <person name="Sachs M.S."/>
            <person name="Lander E.S."/>
            <person name="Nusbaum C."/>
            <person name="Birren B."/>
        </authorList>
    </citation>
    <scope>NUCLEOTIDE SEQUENCE [LARGE SCALE GENOMIC DNA]</scope>
    <source>
        <strain evidence="2">ATCC 24698 / 74-OR23-1A / CBS 708.71 / DSM 1257 / FGSC 987</strain>
    </source>
</reference>
<evidence type="ECO:0000313" key="1">
    <source>
        <dbReference type="EMBL" id="EAA33509.1"/>
    </source>
</evidence>
<name>Q7SAU2_NEUCR</name>
<proteinExistence type="predicted"/>
<dbReference type="KEGG" id="ncr:NCU05657"/>
<dbReference type="VEuPathDB" id="FungiDB:NCU05657"/>
<sequence>MPWANIKRFILIPITSMVTSPPHFSIQLSSPRPPPERTIQRQIPAALSGPVFGPVDSNVWEISRREALPLEFHLLLFGLTPLALKALEKLLDGDIPSGVPSDRDMLGRLDSGRDSIGTKYGEVGVRLLPGVLPLPTFSIVYRNGPAVLVHIASLMGKLPDDDASQLQAVRYLAANLFRNGDRHVVIHVSSILGLVGIDDPGNSNLSLWHDTIHVSVLPSLCTLIIGSGLRVLDTHQFLYLMCVDGHIRSVACLGSCPVCFSVI</sequence>
<protein>
    <submittedName>
        <fullName evidence="1">Uncharacterized protein</fullName>
    </submittedName>
</protein>
<dbReference type="GeneID" id="3878893"/>
<evidence type="ECO:0000313" key="2">
    <source>
        <dbReference type="Proteomes" id="UP000001805"/>
    </source>
</evidence>
<dbReference type="EMBL" id="CM002238">
    <property type="protein sequence ID" value="EAA33509.1"/>
    <property type="molecule type" value="Genomic_DNA"/>
</dbReference>
<dbReference type="RefSeq" id="XP_962745.1">
    <property type="nucleotide sequence ID" value="XM_957652.1"/>
</dbReference>